<dbReference type="PANTHER" id="PTHR28014">
    <property type="entry name" value="NEGATIVE REGULATOR OF RAS-CAMP PATHWAY"/>
    <property type="match status" value="1"/>
</dbReference>
<dbReference type="Proteomes" id="UP001221757">
    <property type="component" value="Unassembled WGS sequence"/>
</dbReference>
<evidence type="ECO:0000256" key="1">
    <source>
        <dbReference type="SAM" id="MobiDB-lite"/>
    </source>
</evidence>
<dbReference type="Pfam" id="PF11702">
    <property type="entry name" value="DUF3295"/>
    <property type="match status" value="1"/>
</dbReference>
<dbReference type="GO" id="GO:0005737">
    <property type="term" value="C:cytoplasm"/>
    <property type="evidence" value="ECO:0007669"/>
    <property type="project" value="TreeGrafter"/>
</dbReference>
<dbReference type="EMBL" id="JARKIE010000045">
    <property type="protein sequence ID" value="KAJ7693710.1"/>
    <property type="molecule type" value="Genomic_DNA"/>
</dbReference>
<gene>
    <name evidence="3" type="ORF">B0H17DRAFT_1059614</name>
</gene>
<reference evidence="3" key="1">
    <citation type="submission" date="2023-03" db="EMBL/GenBank/DDBJ databases">
        <title>Massive genome expansion in bonnet fungi (Mycena s.s.) driven by repeated elements and novel gene families across ecological guilds.</title>
        <authorList>
            <consortium name="Lawrence Berkeley National Laboratory"/>
            <person name="Harder C.B."/>
            <person name="Miyauchi S."/>
            <person name="Viragh M."/>
            <person name="Kuo A."/>
            <person name="Thoen E."/>
            <person name="Andreopoulos B."/>
            <person name="Lu D."/>
            <person name="Skrede I."/>
            <person name="Drula E."/>
            <person name="Henrissat B."/>
            <person name="Morin E."/>
            <person name="Kohler A."/>
            <person name="Barry K."/>
            <person name="LaButti K."/>
            <person name="Morin E."/>
            <person name="Salamov A."/>
            <person name="Lipzen A."/>
            <person name="Mereny Z."/>
            <person name="Hegedus B."/>
            <person name="Baldrian P."/>
            <person name="Stursova M."/>
            <person name="Weitz H."/>
            <person name="Taylor A."/>
            <person name="Grigoriev I.V."/>
            <person name="Nagy L.G."/>
            <person name="Martin F."/>
            <person name="Kauserud H."/>
        </authorList>
    </citation>
    <scope>NUCLEOTIDE SEQUENCE</scope>
    <source>
        <strain evidence="3">CBHHK067</strain>
    </source>
</reference>
<feature type="compositionally biased region" description="Basic and acidic residues" evidence="1">
    <location>
        <begin position="78"/>
        <end position="92"/>
    </location>
</feature>
<dbReference type="GO" id="GO:0031930">
    <property type="term" value="P:mitochondria-nucleus signaling pathway"/>
    <property type="evidence" value="ECO:0007669"/>
    <property type="project" value="TreeGrafter"/>
</dbReference>
<name>A0AAD7GJH9_MYCRO</name>
<accession>A0AAD7GJH9</accession>
<dbReference type="InterPro" id="IPR053043">
    <property type="entry name" value="Ras-cAMP_regulatory"/>
</dbReference>
<protein>
    <recommendedName>
        <fullName evidence="2">DUF3295 domain-containing protein</fullName>
    </recommendedName>
</protein>
<feature type="compositionally biased region" description="Low complexity" evidence="1">
    <location>
        <begin position="44"/>
        <end position="53"/>
    </location>
</feature>
<dbReference type="PANTHER" id="PTHR28014:SF1">
    <property type="entry name" value="NEGATIVE REGULATOR OF RAS-CAMP PATHWAY"/>
    <property type="match status" value="1"/>
</dbReference>
<feature type="compositionally biased region" description="Low complexity" evidence="1">
    <location>
        <begin position="26"/>
        <end position="36"/>
    </location>
</feature>
<proteinExistence type="predicted"/>
<dbReference type="InterPro" id="IPR021711">
    <property type="entry name" value="DUF3295"/>
</dbReference>
<dbReference type="GO" id="GO:0000122">
    <property type="term" value="P:negative regulation of transcription by RNA polymerase II"/>
    <property type="evidence" value="ECO:0007669"/>
    <property type="project" value="TreeGrafter"/>
</dbReference>
<keyword evidence="4" id="KW-1185">Reference proteome</keyword>
<dbReference type="GO" id="GO:0006808">
    <property type="term" value="P:regulation of nitrogen utilization"/>
    <property type="evidence" value="ECO:0007669"/>
    <property type="project" value="TreeGrafter"/>
</dbReference>
<sequence length="302" mass="32098">MPRALSSSALSPHFSGAGMSGSLGKSSVAGPVVTAGVGSGGSGSTQTQNGSAGRAAYRPKGPPAEMEYDDEEDDESDADGRGKGKGRARDEGLGLQLSKSVAQEKLRVLAERSAILSRAKNEGSAEAERRRLYDEAGVAPWAAGGTRGHDCSPDDSAPWADDEVAPPPPLNRAMTTAPVGFPYNLPAPAPPSTPRTTRQQMLRNEMSESLRHNLLWQRKLSRTDFIGPQPRRTKSTVHVPSAVGEGPGRQAEKSLVRVTLRAPGAERPPVPMDPPVLEGAPKKKLVRNLSWADTSDYHRTGW</sequence>
<organism evidence="3 4">
    <name type="scientific">Mycena rosella</name>
    <name type="common">Pink bonnet</name>
    <name type="synonym">Agaricus rosellus</name>
    <dbReference type="NCBI Taxonomy" id="1033263"/>
    <lineage>
        <taxon>Eukaryota</taxon>
        <taxon>Fungi</taxon>
        <taxon>Dikarya</taxon>
        <taxon>Basidiomycota</taxon>
        <taxon>Agaricomycotina</taxon>
        <taxon>Agaricomycetes</taxon>
        <taxon>Agaricomycetidae</taxon>
        <taxon>Agaricales</taxon>
        <taxon>Marasmiineae</taxon>
        <taxon>Mycenaceae</taxon>
        <taxon>Mycena</taxon>
    </lineage>
</organism>
<evidence type="ECO:0000259" key="2">
    <source>
        <dbReference type="Pfam" id="PF11702"/>
    </source>
</evidence>
<feature type="region of interest" description="Disordered" evidence="1">
    <location>
        <begin position="141"/>
        <end position="199"/>
    </location>
</feature>
<evidence type="ECO:0000313" key="3">
    <source>
        <dbReference type="EMBL" id="KAJ7693710.1"/>
    </source>
</evidence>
<feature type="domain" description="DUF3295" evidence="2">
    <location>
        <begin position="192"/>
        <end position="219"/>
    </location>
</feature>
<evidence type="ECO:0000313" key="4">
    <source>
        <dbReference type="Proteomes" id="UP001221757"/>
    </source>
</evidence>
<feature type="region of interest" description="Disordered" evidence="1">
    <location>
        <begin position="225"/>
        <end position="253"/>
    </location>
</feature>
<comment type="caution">
    <text evidence="3">The sequence shown here is derived from an EMBL/GenBank/DDBJ whole genome shotgun (WGS) entry which is preliminary data.</text>
</comment>
<feature type="compositionally biased region" description="Polar residues" evidence="1">
    <location>
        <begin position="1"/>
        <end position="10"/>
    </location>
</feature>
<dbReference type="AlphaFoldDB" id="A0AAD7GJH9"/>
<feature type="region of interest" description="Disordered" evidence="1">
    <location>
        <begin position="1"/>
        <end position="101"/>
    </location>
</feature>
<feature type="compositionally biased region" description="Acidic residues" evidence="1">
    <location>
        <begin position="66"/>
        <end position="77"/>
    </location>
</feature>